<dbReference type="EMBL" id="UYSG01001422">
    <property type="protein sequence ID" value="VDL43364.1"/>
    <property type="molecule type" value="Genomic_DNA"/>
</dbReference>
<sequence length="84" mass="9392">MPEPENPTVPDETKPDEVVPPPEESKPDTSDETPQGGTDPVEEPGDSSTPNKDEETCEKKIKEGWKKFDQGFRSLFCCDKRPTE</sequence>
<evidence type="ECO:0000313" key="5">
    <source>
        <dbReference type="Proteomes" id="UP000321570"/>
    </source>
</evidence>
<dbReference type="Proteomes" id="UP000321570">
    <property type="component" value="Unassembled WGS sequence"/>
</dbReference>
<evidence type="ECO:0000313" key="3">
    <source>
        <dbReference type="EMBL" id="VUZ44986.1"/>
    </source>
</evidence>
<accession>A0A0R3SGN8</accession>
<dbReference type="AlphaFoldDB" id="A0A0R3SGN8"/>
<dbReference type="Proteomes" id="UP000274504">
    <property type="component" value="Unassembled WGS sequence"/>
</dbReference>
<feature type="compositionally biased region" description="Basic and acidic residues" evidence="1">
    <location>
        <begin position="11"/>
        <end position="29"/>
    </location>
</feature>
<gene>
    <name evidence="2" type="ORF">HDID_LOCUS4074</name>
    <name evidence="3" type="ORF">WMSIL1_LOCUS5030</name>
</gene>
<dbReference type="WBParaSite" id="HDID_0000407601-mRNA-1">
    <property type="protein sequence ID" value="HDID_0000407601-mRNA-1"/>
    <property type="gene ID" value="HDID_0000407601"/>
</dbReference>
<evidence type="ECO:0000256" key="1">
    <source>
        <dbReference type="SAM" id="MobiDB-lite"/>
    </source>
</evidence>
<dbReference type="EMBL" id="CABIJS010000155">
    <property type="protein sequence ID" value="VUZ44986.1"/>
    <property type="molecule type" value="Genomic_DNA"/>
</dbReference>
<keyword evidence="5" id="KW-1185">Reference proteome</keyword>
<evidence type="ECO:0000313" key="2">
    <source>
        <dbReference type="EMBL" id="VDL43364.1"/>
    </source>
</evidence>
<evidence type="ECO:0000313" key="4">
    <source>
        <dbReference type="Proteomes" id="UP000274504"/>
    </source>
</evidence>
<name>A0A0R3SGN8_HYMDI</name>
<reference evidence="3 5" key="3">
    <citation type="submission" date="2019-07" db="EMBL/GenBank/DDBJ databases">
        <authorList>
            <person name="Jastrzebski P J."/>
            <person name="Paukszto L."/>
            <person name="Jastrzebski P J."/>
        </authorList>
    </citation>
    <scope>NUCLEOTIDE SEQUENCE [LARGE SCALE GENOMIC DNA]</scope>
    <source>
        <strain evidence="3 5">WMS-il1</strain>
    </source>
</reference>
<reference evidence="2 4" key="2">
    <citation type="submission" date="2018-11" db="EMBL/GenBank/DDBJ databases">
        <authorList>
            <consortium name="Pathogen Informatics"/>
        </authorList>
    </citation>
    <scope>NUCLEOTIDE SEQUENCE [LARGE SCALE GENOMIC DNA]</scope>
</reference>
<reference evidence="6" key="1">
    <citation type="submission" date="2017-02" db="UniProtKB">
        <authorList>
            <consortium name="WormBaseParasite"/>
        </authorList>
    </citation>
    <scope>IDENTIFICATION</scope>
</reference>
<evidence type="ECO:0000313" key="6">
    <source>
        <dbReference type="WBParaSite" id="HDID_0000407601-mRNA-1"/>
    </source>
</evidence>
<proteinExistence type="predicted"/>
<protein>
    <submittedName>
        <fullName evidence="6">RanBD1 domain-containing protein</fullName>
    </submittedName>
</protein>
<organism evidence="6">
    <name type="scientific">Hymenolepis diminuta</name>
    <name type="common">Rat tapeworm</name>
    <dbReference type="NCBI Taxonomy" id="6216"/>
    <lineage>
        <taxon>Eukaryota</taxon>
        <taxon>Metazoa</taxon>
        <taxon>Spiralia</taxon>
        <taxon>Lophotrochozoa</taxon>
        <taxon>Platyhelminthes</taxon>
        <taxon>Cestoda</taxon>
        <taxon>Eucestoda</taxon>
        <taxon>Cyclophyllidea</taxon>
        <taxon>Hymenolepididae</taxon>
        <taxon>Hymenolepis</taxon>
    </lineage>
</organism>
<feature type="region of interest" description="Disordered" evidence="1">
    <location>
        <begin position="1"/>
        <end position="57"/>
    </location>
</feature>